<dbReference type="AlphaFoldDB" id="A0A150SH71"/>
<dbReference type="EMBL" id="JEMB01000989">
    <property type="protein sequence ID" value="KYF91697.1"/>
    <property type="molecule type" value="Genomic_DNA"/>
</dbReference>
<evidence type="ECO:0000313" key="2">
    <source>
        <dbReference type="Proteomes" id="UP000075635"/>
    </source>
</evidence>
<proteinExistence type="predicted"/>
<evidence type="ECO:0000313" key="1">
    <source>
        <dbReference type="EMBL" id="KYF91697.1"/>
    </source>
</evidence>
<sequence>MNGSLHAASKEIALTSTSCVFGLTSPARSFGILPSVSWFTHASMTPSVSAGSLKSARCTGAP</sequence>
<comment type="caution">
    <text evidence="1">The sequence shown here is derived from an EMBL/GenBank/DDBJ whole genome shotgun (WGS) entry which is preliminary data.</text>
</comment>
<gene>
    <name evidence="1" type="ORF">BE17_50875</name>
</gene>
<name>A0A150SH71_SORCE</name>
<accession>A0A150SH71</accession>
<reference evidence="1 2" key="1">
    <citation type="submission" date="2014-02" db="EMBL/GenBank/DDBJ databases">
        <title>The small core and large imbalanced accessory genome model reveals a collaborative survival strategy of Sorangium cellulosum strains in nature.</title>
        <authorList>
            <person name="Han K."/>
            <person name="Peng R."/>
            <person name="Blom J."/>
            <person name="Li Y.-Z."/>
        </authorList>
    </citation>
    <scope>NUCLEOTIDE SEQUENCE [LARGE SCALE GENOMIC DNA]</scope>
    <source>
        <strain evidence="1 2">So0011-07</strain>
    </source>
</reference>
<dbReference type="Proteomes" id="UP000075635">
    <property type="component" value="Unassembled WGS sequence"/>
</dbReference>
<protein>
    <submittedName>
        <fullName evidence="1">Uncharacterized protein</fullName>
    </submittedName>
</protein>
<organism evidence="1 2">
    <name type="scientific">Sorangium cellulosum</name>
    <name type="common">Polyangium cellulosum</name>
    <dbReference type="NCBI Taxonomy" id="56"/>
    <lineage>
        <taxon>Bacteria</taxon>
        <taxon>Pseudomonadati</taxon>
        <taxon>Myxococcota</taxon>
        <taxon>Polyangia</taxon>
        <taxon>Polyangiales</taxon>
        <taxon>Polyangiaceae</taxon>
        <taxon>Sorangium</taxon>
    </lineage>
</organism>